<organism evidence="2 3">
    <name type="scientific">Prosthecobacter vanneervenii</name>
    <dbReference type="NCBI Taxonomy" id="48466"/>
    <lineage>
        <taxon>Bacteria</taxon>
        <taxon>Pseudomonadati</taxon>
        <taxon>Verrucomicrobiota</taxon>
        <taxon>Verrucomicrobiia</taxon>
        <taxon>Verrucomicrobiales</taxon>
        <taxon>Verrucomicrobiaceae</taxon>
        <taxon>Prosthecobacter</taxon>
    </lineage>
</organism>
<feature type="transmembrane region" description="Helical" evidence="1">
    <location>
        <begin position="21"/>
        <end position="39"/>
    </location>
</feature>
<dbReference type="RefSeq" id="WP_184338818.1">
    <property type="nucleotide sequence ID" value="NZ_JACHIG010000002.1"/>
</dbReference>
<keyword evidence="1" id="KW-0472">Membrane</keyword>
<name>A0A7W7Y957_9BACT</name>
<accession>A0A7W7Y957</accession>
<evidence type="ECO:0000313" key="3">
    <source>
        <dbReference type="Proteomes" id="UP000590740"/>
    </source>
</evidence>
<dbReference type="EMBL" id="JACHIG010000002">
    <property type="protein sequence ID" value="MBB5031889.1"/>
    <property type="molecule type" value="Genomic_DNA"/>
</dbReference>
<dbReference type="AlphaFoldDB" id="A0A7W7Y957"/>
<feature type="transmembrane region" description="Helical" evidence="1">
    <location>
        <begin position="109"/>
        <end position="129"/>
    </location>
</feature>
<comment type="caution">
    <text evidence="2">The sequence shown here is derived from an EMBL/GenBank/DDBJ whole genome shotgun (WGS) entry which is preliminary data.</text>
</comment>
<feature type="transmembrane region" description="Helical" evidence="1">
    <location>
        <begin position="70"/>
        <end position="89"/>
    </location>
</feature>
<keyword evidence="1" id="KW-0812">Transmembrane</keyword>
<evidence type="ECO:0000256" key="1">
    <source>
        <dbReference type="SAM" id="Phobius"/>
    </source>
</evidence>
<keyword evidence="1" id="KW-1133">Transmembrane helix</keyword>
<feature type="transmembrane region" description="Helical" evidence="1">
    <location>
        <begin position="45"/>
        <end position="63"/>
    </location>
</feature>
<evidence type="ECO:0000313" key="2">
    <source>
        <dbReference type="EMBL" id="MBB5031889.1"/>
    </source>
</evidence>
<proteinExistence type="predicted"/>
<protein>
    <submittedName>
        <fullName evidence="2">Uncharacterized protein</fullName>
    </submittedName>
</protein>
<gene>
    <name evidence="2" type="ORF">HNQ65_001457</name>
</gene>
<dbReference type="Proteomes" id="UP000590740">
    <property type="component" value="Unassembled WGS sequence"/>
</dbReference>
<sequence>MLDVQRYRGARHLKEIDFTRKVMWSHMITGAVVIALFLFHEVFRWFAGSIVWYALSLLVMYGFMNERASCRWLLALVFLAAAGAGLYFLNQVFPHLMEPHVALVPRSFMPLWLGLANLIYCTGTLFILFDSRIRRAGEVGFTLW</sequence>
<reference evidence="2 3" key="1">
    <citation type="submission" date="2020-08" db="EMBL/GenBank/DDBJ databases">
        <title>Genomic Encyclopedia of Type Strains, Phase IV (KMG-IV): sequencing the most valuable type-strain genomes for metagenomic binning, comparative biology and taxonomic classification.</title>
        <authorList>
            <person name="Goeker M."/>
        </authorList>
    </citation>
    <scope>NUCLEOTIDE SEQUENCE [LARGE SCALE GENOMIC DNA]</scope>
    <source>
        <strain evidence="2 3">DSM 12252</strain>
    </source>
</reference>
<keyword evidence="3" id="KW-1185">Reference proteome</keyword>